<comment type="similarity">
    <text evidence="1">Belongs to the short-chain dehydrogenases/reductases (SDR) family.</text>
</comment>
<dbReference type="Gene3D" id="3.40.50.720">
    <property type="entry name" value="NAD(P)-binding Rossmann-like Domain"/>
    <property type="match status" value="1"/>
</dbReference>
<accession>A0A1G7AUK0</accession>
<dbReference type="FunFam" id="3.40.50.720:FF:000084">
    <property type="entry name" value="Short-chain dehydrogenase reductase"/>
    <property type="match status" value="1"/>
</dbReference>
<dbReference type="Proteomes" id="UP000199072">
    <property type="component" value="Unassembled WGS sequence"/>
</dbReference>
<dbReference type="InterPro" id="IPR036291">
    <property type="entry name" value="NAD(P)-bd_dom_sf"/>
</dbReference>
<dbReference type="AlphaFoldDB" id="A0A1G7AUK0"/>
<evidence type="ECO:0000256" key="1">
    <source>
        <dbReference type="ARBA" id="ARBA00006484"/>
    </source>
</evidence>
<organism evidence="2 3">
    <name type="scientific">Mucilaginibacter pineti</name>
    <dbReference type="NCBI Taxonomy" id="1391627"/>
    <lineage>
        <taxon>Bacteria</taxon>
        <taxon>Pseudomonadati</taxon>
        <taxon>Bacteroidota</taxon>
        <taxon>Sphingobacteriia</taxon>
        <taxon>Sphingobacteriales</taxon>
        <taxon>Sphingobacteriaceae</taxon>
        <taxon>Mucilaginibacter</taxon>
    </lineage>
</organism>
<dbReference type="STRING" id="1391627.SAMN05216464_104259"/>
<dbReference type="InterPro" id="IPR002347">
    <property type="entry name" value="SDR_fam"/>
</dbReference>
<evidence type="ECO:0000313" key="3">
    <source>
        <dbReference type="Proteomes" id="UP000199072"/>
    </source>
</evidence>
<keyword evidence="3" id="KW-1185">Reference proteome</keyword>
<proteinExistence type="inferred from homology"/>
<dbReference type="EMBL" id="FNAI01000004">
    <property type="protein sequence ID" value="SDE18392.1"/>
    <property type="molecule type" value="Genomic_DNA"/>
</dbReference>
<dbReference type="RefSeq" id="WP_091149439.1">
    <property type="nucleotide sequence ID" value="NZ_FNAI01000004.1"/>
</dbReference>
<dbReference type="Pfam" id="PF13561">
    <property type="entry name" value="adh_short_C2"/>
    <property type="match status" value="1"/>
</dbReference>
<dbReference type="OrthoDB" id="9804774at2"/>
<dbReference type="PRINTS" id="PR00081">
    <property type="entry name" value="GDHRDH"/>
</dbReference>
<gene>
    <name evidence="2" type="ORF">SAMN05216464_104259</name>
</gene>
<dbReference type="PRINTS" id="PR00080">
    <property type="entry name" value="SDRFAMILY"/>
</dbReference>
<reference evidence="2 3" key="1">
    <citation type="submission" date="2016-10" db="EMBL/GenBank/DDBJ databases">
        <authorList>
            <person name="de Groot N.N."/>
        </authorList>
    </citation>
    <scope>NUCLEOTIDE SEQUENCE [LARGE SCALE GENOMIC DNA]</scope>
    <source>
        <strain evidence="2 3">47C3B</strain>
    </source>
</reference>
<dbReference type="PANTHER" id="PTHR42879:SF6">
    <property type="entry name" value="NADPH-DEPENDENT REDUCTASE BACG"/>
    <property type="match status" value="1"/>
</dbReference>
<evidence type="ECO:0000313" key="2">
    <source>
        <dbReference type="EMBL" id="SDE18392.1"/>
    </source>
</evidence>
<dbReference type="PANTHER" id="PTHR42879">
    <property type="entry name" value="3-OXOACYL-(ACYL-CARRIER-PROTEIN) REDUCTASE"/>
    <property type="match status" value="1"/>
</dbReference>
<protein>
    <submittedName>
        <fullName evidence="2">3-oxoacyl-[acyl-carrier protein] reductase</fullName>
    </submittedName>
</protein>
<dbReference type="InterPro" id="IPR050259">
    <property type="entry name" value="SDR"/>
</dbReference>
<sequence length="258" mass="27310">MDLKLNNKVALVLAASKGLGKAIATALAAEGAKVIIGSRDEKELNQTAAEIKALTGNEVIAIPVDVSKGNEIAEFVKKAAAAYGRIDILVNNAGGPPFDKFENFDDEQWQKAFDLNLLSVARLSKLVLPYMQQSGSGRIINIISGSVKAVLGNSVLSTSMRMGVVGMAKLMADEFGPYNITVNNVAPGLILTDRIKHTLPKDIDSETAIKDKAKSIPLGRIGKPEELAALVTFLASEQAAYISGTTIQVDGGANRSIF</sequence>
<name>A0A1G7AUK0_9SPHI</name>
<dbReference type="CDD" id="cd05344">
    <property type="entry name" value="BKR_like_SDR_like"/>
    <property type="match status" value="1"/>
</dbReference>
<dbReference type="SUPFAM" id="SSF51735">
    <property type="entry name" value="NAD(P)-binding Rossmann-fold domains"/>
    <property type="match status" value="1"/>
</dbReference>